<proteinExistence type="predicted"/>
<dbReference type="EMBL" id="JAHFXF010000571">
    <property type="protein sequence ID" value="KAG9685470.1"/>
    <property type="molecule type" value="Genomic_DNA"/>
</dbReference>
<dbReference type="OrthoDB" id="3929920at2759"/>
<dbReference type="AlphaFoldDB" id="A0A9P8EB76"/>
<evidence type="ECO:0000313" key="1">
    <source>
        <dbReference type="EMBL" id="KAG9685470.1"/>
    </source>
</evidence>
<name>A0A9P8EB76_AURME</name>
<dbReference type="Proteomes" id="UP000779574">
    <property type="component" value="Unassembled WGS sequence"/>
</dbReference>
<comment type="caution">
    <text evidence="1">The sequence shown here is derived from an EMBL/GenBank/DDBJ whole genome shotgun (WGS) entry which is preliminary data.</text>
</comment>
<evidence type="ECO:0000313" key="2">
    <source>
        <dbReference type="Proteomes" id="UP000779574"/>
    </source>
</evidence>
<reference evidence="1" key="2">
    <citation type="submission" date="2021-08" db="EMBL/GenBank/DDBJ databases">
        <authorList>
            <person name="Gostincar C."/>
            <person name="Sun X."/>
            <person name="Song Z."/>
            <person name="Gunde-Cimerman N."/>
        </authorList>
    </citation>
    <scope>NUCLEOTIDE SEQUENCE</scope>
    <source>
        <strain evidence="1">EXF-9911</strain>
    </source>
</reference>
<organism evidence="1 2">
    <name type="scientific">Aureobasidium melanogenum</name>
    <name type="common">Aureobasidium pullulans var. melanogenum</name>
    <dbReference type="NCBI Taxonomy" id="46634"/>
    <lineage>
        <taxon>Eukaryota</taxon>
        <taxon>Fungi</taxon>
        <taxon>Dikarya</taxon>
        <taxon>Ascomycota</taxon>
        <taxon>Pezizomycotina</taxon>
        <taxon>Dothideomycetes</taxon>
        <taxon>Dothideomycetidae</taxon>
        <taxon>Dothideales</taxon>
        <taxon>Saccotheciaceae</taxon>
        <taxon>Aureobasidium</taxon>
    </lineage>
</organism>
<sequence>MCWGVETLWNCELCRRQTADADINWQGCHLEASSEVDSYPVCSTLIITQELQRRDCTACLLEADDGGNPDDMYPEPFDHPGFPLPRPQINITRFELPEPTAYETIREIENLAGPADELPNYDEAMNELPRPPCYALIWVRNEARHEHVVTEAVYTQAVKRHQGLMQFAHKRRQDIREFQSKVPQHAVHIKALLDLAYERIETLLSEQEETTSRISLLQRLLESIEKDVNLEGSYYPSPSEMTLLKYRGEAITRELEEKFLQHLMLATPEDWDLRIEKLLKYIADEWGETLDANVDELLREEESRTSSNAACANTSSN</sequence>
<gene>
    <name evidence="1" type="ORF">KCU76_g11682</name>
</gene>
<accession>A0A9P8EB76</accession>
<reference evidence="1" key="1">
    <citation type="journal article" date="2021" name="J Fungi (Basel)">
        <title>Virulence traits and population genomics of the black yeast Aureobasidium melanogenum.</title>
        <authorList>
            <person name="Cernosa A."/>
            <person name="Sun X."/>
            <person name="Gostincar C."/>
            <person name="Fang C."/>
            <person name="Gunde-Cimerman N."/>
            <person name="Song Z."/>
        </authorList>
    </citation>
    <scope>NUCLEOTIDE SEQUENCE</scope>
    <source>
        <strain evidence="1">EXF-9911</strain>
    </source>
</reference>
<feature type="non-terminal residue" evidence="1">
    <location>
        <position position="317"/>
    </location>
</feature>
<protein>
    <submittedName>
        <fullName evidence="1">Uncharacterized protein</fullName>
    </submittedName>
</protein>